<feature type="transmembrane region" description="Helical" evidence="1">
    <location>
        <begin position="59"/>
        <end position="76"/>
    </location>
</feature>
<keyword evidence="1" id="KW-0472">Membrane</keyword>
<keyword evidence="1" id="KW-0812">Transmembrane</keyword>
<reference evidence="2" key="1">
    <citation type="journal article" date="2001" name="Mol. Med.">
        <title>Identification of a novel V1-type AVP receptor based on the molecular recognition theory.</title>
        <authorList>
            <person name="Herrera V.L."/>
            <person name="Ruiz-Opazo N."/>
        </authorList>
    </citation>
    <scope>NUCLEOTIDE SEQUENCE</scope>
    <source>
        <strain evidence="2">Sprague-Dawley</strain>
        <tissue evidence="2">Kidney</tissue>
    </source>
</reference>
<dbReference type="EMBL" id="AF336872">
    <property type="protein sequence ID" value="AAL35298.1"/>
    <property type="molecule type" value="mRNA"/>
</dbReference>
<accession>Q8VIM7</accession>
<sequence>MVMALGGTSALWLPEDGQVRLSIGQFCVAEHHNAVLSSFVEAKHSFLVVFDDAVYPRDHLIFALVVAGLVVRFPLVKQRAFHTVSLGAASIRAGWALLTRLPKGSRLCALALPTDATASVAADLPILGPARADVC</sequence>
<keyword evidence="1" id="KW-1133">Transmembrane helix</keyword>
<name>Q8VIM7_RAT</name>
<organism evidence="2">
    <name type="scientific">Rattus norvegicus</name>
    <name type="common">Rat</name>
    <dbReference type="NCBI Taxonomy" id="10116"/>
    <lineage>
        <taxon>Eukaryota</taxon>
        <taxon>Metazoa</taxon>
        <taxon>Chordata</taxon>
        <taxon>Craniata</taxon>
        <taxon>Vertebrata</taxon>
        <taxon>Euteleostomi</taxon>
        <taxon>Mammalia</taxon>
        <taxon>Eutheria</taxon>
        <taxon>Euarchontoglires</taxon>
        <taxon>Glires</taxon>
        <taxon>Rodentia</taxon>
        <taxon>Myomorpha</taxon>
        <taxon>Muroidea</taxon>
        <taxon>Muridae</taxon>
        <taxon>Murinae</taxon>
        <taxon>Rattus</taxon>
    </lineage>
</organism>
<dbReference type="AlphaFoldDB" id="Q8VIM7"/>
<evidence type="ECO:0000256" key="1">
    <source>
        <dbReference type="SAM" id="Phobius"/>
    </source>
</evidence>
<keyword evidence="2" id="KW-0675">Receptor</keyword>
<protein>
    <submittedName>
        <fullName evidence="2">V1-type AVP membrane receptor</fullName>
    </submittedName>
</protein>
<proteinExistence type="evidence at transcript level"/>
<evidence type="ECO:0000313" key="2">
    <source>
        <dbReference type="EMBL" id="AAL35298.1"/>
    </source>
</evidence>